<dbReference type="InterPro" id="IPR000569">
    <property type="entry name" value="HECT_dom"/>
</dbReference>
<dbReference type="EMBL" id="CACRXK020001850">
    <property type="protein sequence ID" value="CAB3991436.1"/>
    <property type="molecule type" value="Genomic_DNA"/>
</dbReference>
<evidence type="ECO:0000256" key="1">
    <source>
        <dbReference type="ARBA" id="ARBA00022786"/>
    </source>
</evidence>
<feature type="domain" description="HECT" evidence="2">
    <location>
        <begin position="25"/>
        <end position="123"/>
    </location>
</feature>
<evidence type="ECO:0000259" key="2">
    <source>
        <dbReference type="Pfam" id="PF00632"/>
    </source>
</evidence>
<sequence length="124" mass="14620">MKWLPQDMFWQKECWTYLRMKINKDACEENKTTAEFFVSYIKEVELRKVGCARLVDLVSFWTAGSTIGYNDELLMVKFNADCKLPMAETCFMGIVLPTRHTSYDDFRKHMDIALRYGSKGFDFI</sequence>
<dbReference type="Proteomes" id="UP001152795">
    <property type="component" value="Unassembled WGS sequence"/>
</dbReference>
<reference evidence="3" key="1">
    <citation type="submission" date="2020-04" db="EMBL/GenBank/DDBJ databases">
        <authorList>
            <person name="Alioto T."/>
            <person name="Alioto T."/>
            <person name="Gomez Garrido J."/>
        </authorList>
    </citation>
    <scope>NUCLEOTIDE SEQUENCE</scope>
    <source>
        <strain evidence="3">A484AB</strain>
    </source>
</reference>
<accession>A0A7D9HW65</accession>
<evidence type="ECO:0000313" key="4">
    <source>
        <dbReference type="Proteomes" id="UP001152795"/>
    </source>
</evidence>
<dbReference type="SUPFAM" id="SSF56204">
    <property type="entry name" value="Hect, E3 ligase catalytic domain"/>
    <property type="match status" value="1"/>
</dbReference>
<name>A0A7D9HW65_PARCT</name>
<proteinExistence type="predicted"/>
<dbReference type="GO" id="GO:0004842">
    <property type="term" value="F:ubiquitin-protein transferase activity"/>
    <property type="evidence" value="ECO:0007669"/>
    <property type="project" value="InterPro"/>
</dbReference>
<gene>
    <name evidence="3" type="ORF">PACLA_8A086026</name>
</gene>
<keyword evidence="1" id="KW-0833">Ubl conjugation pathway</keyword>
<protein>
    <submittedName>
        <fullName evidence="3">PREDICTED: uncharacterized protein LOC107346752</fullName>
    </submittedName>
</protein>
<dbReference type="Pfam" id="PF00632">
    <property type="entry name" value="HECT"/>
    <property type="match status" value="1"/>
</dbReference>
<evidence type="ECO:0000313" key="3">
    <source>
        <dbReference type="EMBL" id="CAB3991436.1"/>
    </source>
</evidence>
<dbReference type="Gene3D" id="3.30.2410.10">
    <property type="entry name" value="Hect, E3 ligase catalytic domain"/>
    <property type="match status" value="1"/>
</dbReference>
<keyword evidence="4" id="KW-1185">Reference proteome</keyword>
<dbReference type="AlphaFoldDB" id="A0A7D9HW65"/>
<dbReference type="InterPro" id="IPR035983">
    <property type="entry name" value="Hect_E3_ubiquitin_ligase"/>
</dbReference>
<organism evidence="3 4">
    <name type="scientific">Paramuricea clavata</name>
    <name type="common">Red gorgonian</name>
    <name type="synonym">Violescent sea-whip</name>
    <dbReference type="NCBI Taxonomy" id="317549"/>
    <lineage>
        <taxon>Eukaryota</taxon>
        <taxon>Metazoa</taxon>
        <taxon>Cnidaria</taxon>
        <taxon>Anthozoa</taxon>
        <taxon>Octocorallia</taxon>
        <taxon>Malacalcyonacea</taxon>
        <taxon>Plexauridae</taxon>
        <taxon>Paramuricea</taxon>
    </lineage>
</organism>
<dbReference type="OrthoDB" id="5953963at2759"/>
<comment type="caution">
    <text evidence="3">The sequence shown here is derived from an EMBL/GenBank/DDBJ whole genome shotgun (WGS) entry which is preliminary data.</text>
</comment>